<dbReference type="Proteomes" id="UP000199477">
    <property type="component" value="Unassembled WGS sequence"/>
</dbReference>
<protein>
    <submittedName>
        <fullName evidence="5">Alginate lyase</fullName>
    </submittedName>
</protein>
<feature type="signal peptide" evidence="3">
    <location>
        <begin position="1"/>
        <end position="22"/>
    </location>
</feature>
<proteinExistence type="predicted"/>
<dbReference type="Pfam" id="PF05426">
    <property type="entry name" value="Alginate_lyase"/>
    <property type="match status" value="1"/>
</dbReference>
<gene>
    <name evidence="5" type="ORF">SAMN02799615_01206</name>
</gene>
<dbReference type="Gene3D" id="1.50.10.100">
    <property type="entry name" value="Chondroitin AC/alginate lyase"/>
    <property type="match status" value="1"/>
</dbReference>
<evidence type="ECO:0000313" key="5">
    <source>
        <dbReference type="EMBL" id="SFE57447.1"/>
    </source>
</evidence>
<dbReference type="AlphaFoldDB" id="A0A1I2BN85"/>
<sequence length="362" mass="39245">MSRGPIALSLAIAALFAASAPAQVRRTMTPPRAITLCQPKAPGAGEQNASARRILAAAEKHLDDKPHALAHVHTEGTLPHQGIRDASIDAERDWPLARQAALAWRLSADARYLRQVDDYLAAWSAAYQPDFNPIDETNLDGLIDAYVLTSAALPASTRDATRALLRKLGEGYIERIHAFPAGHKAGTASNNWQSHRVKLVTLAAAALGDQAMLKTAHELFARQVAGNIKPGGEVIDFAERDALHYVVYDLQPLVAAALAARPFGDDWLHEASPQGASVAKALDWLRPYAEGGKTHEEFVHTHVKFDRDREQAGEQGYSGPWDPKSAASLYWLAAQLDTGYLPVAQRLSPQPPDWIGACSFGQ</sequence>
<evidence type="ECO:0000256" key="1">
    <source>
        <dbReference type="ARBA" id="ARBA00022729"/>
    </source>
</evidence>
<evidence type="ECO:0000256" key="2">
    <source>
        <dbReference type="ARBA" id="ARBA00023239"/>
    </source>
</evidence>
<name>A0A1I2BN85_9GAMM</name>
<dbReference type="InterPro" id="IPR008397">
    <property type="entry name" value="Alginate_lyase_dom"/>
</dbReference>
<evidence type="ECO:0000313" key="6">
    <source>
        <dbReference type="Proteomes" id="UP000199477"/>
    </source>
</evidence>
<dbReference type="GO" id="GO:0042597">
    <property type="term" value="C:periplasmic space"/>
    <property type="evidence" value="ECO:0007669"/>
    <property type="project" value="InterPro"/>
</dbReference>
<dbReference type="RefSeq" id="WP_026635978.1">
    <property type="nucleotide sequence ID" value="NZ_FONH01000003.1"/>
</dbReference>
<dbReference type="SUPFAM" id="SSF48230">
    <property type="entry name" value="Chondroitin AC/alginate lyase"/>
    <property type="match status" value="1"/>
</dbReference>
<evidence type="ECO:0000259" key="4">
    <source>
        <dbReference type="Pfam" id="PF05426"/>
    </source>
</evidence>
<evidence type="ECO:0000256" key="3">
    <source>
        <dbReference type="SAM" id="SignalP"/>
    </source>
</evidence>
<dbReference type="EMBL" id="FONH01000003">
    <property type="protein sequence ID" value="SFE57447.1"/>
    <property type="molecule type" value="Genomic_DNA"/>
</dbReference>
<dbReference type="STRING" id="500610.SAMN02799615_01206"/>
<accession>A0A1I2BN85</accession>
<reference evidence="6" key="1">
    <citation type="submission" date="2016-10" db="EMBL/GenBank/DDBJ databases">
        <authorList>
            <person name="Varghese N."/>
            <person name="Submissions S."/>
        </authorList>
    </citation>
    <scope>NUCLEOTIDE SEQUENCE [LARGE SCALE GENOMIC DNA]</scope>
    <source>
        <strain evidence="6">UNC178MFTsu3.1</strain>
    </source>
</reference>
<keyword evidence="1 3" id="KW-0732">Signal</keyword>
<keyword evidence="2 5" id="KW-0456">Lyase</keyword>
<keyword evidence="6" id="KW-1185">Reference proteome</keyword>
<dbReference type="GO" id="GO:0016829">
    <property type="term" value="F:lyase activity"/>
    <property type="evidence" value="ECO:0007669"/>
    <property type="project" value="UniProtKB-KW"/>
</dbReference>
<feature type="chain" id="PRO_5011589219" evidence="3">
    <location>
        <begin position="23"/>
        <end position="362"/>
    </location>
</feature>
<organism evidence="5 6">
    <name type="scientific">Dyella marensis</name>
    <dbReference type="NCBI Taxonomy" id="500610"/>
    <lineage>
        <taxon>Bacteria</taxon>
        <taxon>Pseudomonadati</taxon>
        <taxon>Pseudomonadota</taxon>
        <taxon>Gammaproteobacteria</taxon>
        <taxon>Lysobacterales</taxon>
        <taxon>Rhodanobacteraceae</taxon>
        <taxon>Dyella</taxon>
    </lineage>
</organism>
<feature type="domain" description="Alginate lyase" evidence="4">
    <location>
        <begin position="51"/>
        <end position="294"/>
    </location>
</feature>
<dbReference type="InterPro" id="IPR008929">
    <property type="entry name" value="Chondroitin_lyas"/>
</dbReference>